<dbReference type="Proteomes" id="UP000676310">
    <property type="component" value="Unassembled WGS sequence"/>
</dbReference>
<dbReference type="EMBL" id="CAJRGZ010000022">
    <property type="protein sequence ID" value="CAG5175560.1"/>
    <property type="molecule type" value="Genomic_DNA"/>
</dbReference>
<reference evidence="2" key="1">
    <citation type="submission" date="2021-05" db="EMBL/GenBank/DDBJ databases">
        <authorList>
            <person name="Stam R."/>
        </authorList>
    </citation>
    <scope>NUCLEOTIDE SEQUENCE</scope>
    <source>
        <strain evidence="2">CS162</strain>
    </source>
</reference>
<evidence type="ECO:0000313" key="2">
    <source>
        <dbReference type="EMBL" id="CAG5175560.1"/>
    </source>
</evidence>
<proteinExistence type="predicted"/>
<sequence>MVTLPPQASNNYKETANRKRKTPICQGSDTPVGRKRKGRRICPAKAPVSDPKTFSALPEELRLEIYRWNANRIAMNHIPGFEHALWPSIAYDCGIAGVSRQIQQAADDALIALDREKEARIYLHWKGIKQLPRLLQLLAHTYTWGERWLEANPPFVTDDRQDWVRVKQSTSHDLNILLYEYLSPTRYKSIFDELGSSSRSPKLGTHVRNWFRHIAVNCHTAAPISLDETERHLLVKFLEMTMDKMRNPRTTGDIEICLIVPRAYSFSLASVDQANAIDPYHIAQYMYQLFKTFRKDFRIKFHLLTILETSTREQLWTWPIGAYIPYLDPGFELMEKVDADDFQVNFGGITREDIETMGFA</sequence>
<protein>
    <submittedName>
        <fullName evidence="2">Uncharacterized protein</fullName>
    </submittedName>
</protein>
<feature type="region of interest" description="Disordered" evidence="1">
    <location>
        <begin position="1"/>
        <end position="39"/>
    </location>
</feature>
<name>A0A8J2N2D2_9PLEO</name>
<evidence type="ECO:0000256" key="1">
    <source>
        <dbReference type="SAM" id="MobiDB-lite"/>
    </source>
</evidence>
<gene>
    <name evidence="3" type="ORF">ALTATR162_LOCUS10610</name>
    <name evidence="2" type="ORF">ALTATR162_LOCUS8135</name>
</gene>
<dbReference type="GeneID" id="67010791"/>
<dbReference type="EMBL" id="CAJRGZ010000029">
    <property type="protein sequence ID" value="CAG5183496.1"/>
    <property type="molecule type" value="Genomic_DNA"/>
</dbReference>
<comment type="caution">
    <text evidence="2">The sequence shown here is derived from an EMBL/GenBank/DDBJ whole genome shotgun (WGS) entry which is preliminary data.</text>
</comment>
<dbReference type="RefSeq" id="XP_043174182.1">
    <property type="nucleotide sequence ID" value="XM_043318247.1"/>
</dbReference>
<organism evidence="2 4">
    <name type="scientific">Alternaria atra</name>
    <dbReference type="NCBI Taxonomy" id="119953"/>
    <lineage>
        <taxon>Eukaryota</taxon>
        <taxon>Fungi</taxon>
        <taxon>Dikarya</taxon>
        <taxon>Ascomycota</taxon>
        <taxon>Pezizomycotina</taxon>
        <taxon>Dothideomycetes</taxon>
        <taxon>Pleosporomycetidae</taxon>
        <taxon>Pleosporales</taxon>
        <taxon>Pleosporineae</taxon>
        <taxon>Pleosporaceae</taxon>
        <taxon>Alternaria</taxon>
        <taxon>Alternaria sect. Ulocladioides</taxon>
    </lineage>
</organism>
<dbReference type="OrthoDB" id="3682860at2759"/>
<evidence type="ECO:0000313" key="4">
    <source>
        <dbReference type="Proteomes" id="UP000676310"/>
    </source>
</evidence>
<evidence type="ECO:0000313" key="3">
    <source>
        <dbReference type="EMBL" id="CAG5183496.1"/>
    </source>
</evidence>
<accession>A0A8J2N2D2</accession>
<feature type="compositionally biased region" description="Polar residues" evidence="1">
    <location>
        <begin position="1"/>
        <end position="14"/>
    </location>
</feature>
<dbReference type="AlphaFoldDB" id="A0A8J2N2D2"/>
<keyword evidence="4" id="KW-1185">Reference proteome</keyword>